<dbReference type="AlphaFoldDB" id="A0A397JNC6"/>
<evidence type="ECO:0000313" key="1">
    <source>
        <dbReference type="EMBL" id="RHZ85980.1"/>
    </source>
</evidence>
<accession>A0A397JNC6</accession>
<evidence type="ECO:0008006" key="3">
    <source>
        <dbReference type="Google" id="ProtNLM"/>
    </source>
</evidence>
<organism evidence="1 2">
    <name type="scientific">Diversispora epigaea</name>
    <dbReference type="NCBI Taxonomy" id="1348612"/>
    <lineage>
        <taxon>Eukaryota</taxon>
        <taxon>Fungi</taxon>
        <taxon>Fungi incertae sedis</taxon>
        <taxon>Mucoromycota</taxon>
        <taxon>Glomeromycotina</taxon>
        <taxon>Glomeromycetes</taxon>
        <taxon>Diversisporales</taxon>
        <taxon>Diversisporaceae</taxon>
        <taxon>Diversispora</taxon>
    </lineage>
</organism>
<name>A0A397JNC6_9GLOM</name>
<protein>
    <recommendedName>
        <fullName evidence="3">BTB domain-containing protein</fullName>
    </recommendedName>
</protein>
<dbReference type="Proteomes" id="UP000266861">
    <property type="component" value="Unassembled WGS sequence"/>
</dbReference>
<dbReference type="EMBL" id="PQFF01000054">
    <property type="protein sequence ID" value="RHZ85980.1"/>
    <property type="molecule type" value="Genomic_DNA"/>
</dbReference>
<gene>
    <name evidence="1" type="ORF">Glove_57g127</name>
</gene>
<keyword evidence="2" id="KW-1185">Reference proteome</keyword>
<reference evidence="1 2" key="1">
    <citation type="submission" date="2018-08" db="EMBL/GenBank/DDBJ databases">
        <title>Genome and evolution of the arbuscular mycorrhizal fungus Diversispora epigaea (formerly Glomus versiforme) and its bacterial endosymbionts.</title>
        <authorList>
            <person name="Sun X."/>
            <person name="Fei Z."/>
            <person name="Harrison M."/>
        </authorList>
    </citation>
    <scope>NUCLEOTIDE SEQUENCE [LARGE SCALE GENOMIC DNA]</scope>
    <source>
        <strain evidence="1 2">IT104</strain>
    </source>
</reference>
<sequence>MAKLFGTGNIKFGELSKKNFIELLNYKNDCDVIIEVKYKEESFTEFANIIEGGIVNLVNVESLFIFELILVADEFGLEELASKLETFPIETKAFWLRILILQSLDFNSLPESLLVSLLKRDAGEARDSIGPYKKILNKQFWKDINLHLSSPERLVKSSILPARSFSVIVSEILGYLLLPRSNNCGNENYDCYCENSYCYEKLIRPYQVALVLPGLPVQGNELNIAE</sequence>
<comment type="caution">
    <text evidence="1">The sequence shown here is derived from an EMBL/GenBank/DDBJ whole genome shotgun (WGS) entry which is preliminary data.</text>
</comment>
<evidence type="ECO:0000313" key="2">
    <source>
        <dbReference type="Proteomes" id="UP000266861"/>
    </source>
</evidence>
<proteinExistence type="predicted"/>